<reference evidence="1" key="1">
    <citation type="submission" date="2008-07" db="EMBL/GenBank/DDBJ databases">
        <title>Characterization of the lipid accumulation in a new microalgal species, Pseudochoricystis ellipsoidea (Trebouxiophyceae).</title>
        <authorList>
            <person name="Satoh A."/>
            <person name="Kato M."/>
            <person name="Yamato K.T."/>
            <person name="Ikegami Y."/>
            <person name="Sekiguchi H."/>
            <person name="Kurano N."/>
            <person name="Miyachi S."/>
        </authorList>
    </citation>
    <scope>NUCLEOTIDE SEQUENCE</scope>
    <source>
        <strain evidence="1">MBIC11204</strain>
    </source>
</reference>
<evidence type="ECO:0000313" key="1">
    <source>
        <dbReference type="EMBL" id="BAG55392.1"/>
    </source>
</evidence>
<feature type="non-terminal residue" evidence="1">
    <location>
        <position position="80"/>
    </location>
</feature>
<feature type="non-terminal residue" evidence="1">
    <location>
        <position position="1"/>
    </location>
</feature>
<reference evidence="1" key="2">
    <citation type="submission" date="2008-07" db="EMBL/GenBank/DDBJ databases">
        <title>Nitrogen-starvation-inducible cDNA clones isolated by using cDNA subtraction in a novel microalga accumulating lipids and hydrocarbons.</title>
        <authorList>
            <person name="Satoh A."/>
        </authorList>
    </citation>
    <scope>NUCLEOTIDE SEQUENCE</scope>
    <source>
        <strain evidence="1">MBIC11204</strain>
    </source>
</reference>
<accession>B3Y5N5</accession>
<dbReference type="AlphaFoldDB" id="B3Y5N5"/>
<protein>
    <submittedName>
        <fullName evidence="1">Uncharacterized protein</fullName>
    </submittedName>
</protein>
<proteinExistence type="evidence at transcript level"/>
<dbReference type="EMBL" id="AB444266">
    <property type="protein sequence ID" value="BAG55392.1"/>
    <property type="molecule type" value="mRNA"/>
</dbReference>
<organism evidence="1">
    <name type="scientific">Pseudochoricystis ellipsoidea</name>
    <name type="common">nom. nud.</name>
    <dbReference type="NCBI Taxonomy" id="546385"/>
    <lineage>
        <taxon>Eukaryota</taxon>
        <taxon>Viridiplantae</taxon>
        <taxon>Chlorophyta</taxon>
        <taxon>core chlorophytes</taxon>
        <taxon>Trebouxiophyceae</taxon>
    </lineage>
</organism>
<sequence length="80" mass="8820">NVNREARMHHDCNEKCYLKKAADHADHPELLPSASVVSRTVNILPFSALSSSLTINEVTFTLLPPLGFAEGSTVMDMRHS</sequence>
<name>B3Y5N5_9CHLO</name>